<sequence length="157" mass="16824">LGLRTLNLLVTAVETLLLVAVGLPEGSNNWASFQEGGPVLSIALKYWSGPAGGFSGVRELSDDPLIDVIGPNPDPIVILSGVSTSPSELLNIGMADDAETATSMAAERQPHLLVTRSGMFRHLHNGTLDSVRQHFTKQWQDRKLARDLAIEKNAKGS</sequence>
<evidence type="ECO:0000259" key="1">
    <source>
        <dbReference type="Pfam" id="PF20278"/>
    </source>
</evidence>
<dbReference type="Pfam" id="PF20278">
    <property type="entry name" value="CTD2"/>
    <property type="match status" value="1"/>
</dbReference>
<dbReference type="Proteomes" id="UP000436141">
    <property type="component" value="Unassembled WGS sequence"/>
</dbReference>
<name>A0A6N8RBJ2_ECOLX</name>
<feature type="domain" description="ABC-three component systems C-terminal" evidence="1">
    <location>
        <begin position="1"/>
        <end position="135"/>
    </location>
</feature>
<proteinExistence type="predicted"/>
<reference evidence="2 3" key="1">
    <citation type="submission" date="2019-12" db="EMBL/GenBank/DDBJ databases">
        <title>Enteriobacteria Tanzani isolates_10434.</title>
        <authorList>
            <person name="Subbiah M."/>
            <person name="Call D."/>
        </authorList>
    </citation>
    <scope>NUCLEOTIDE SEQUENCE [LARGE SCALE GENOMIC DNA]</scope>
    <source>
        <strain evidence="2 3">10434wD1</strain>
    </source>
</reference>
<gene>
    <name evidence="2" type="ORF">GRW05_33185</name>
</gene>
<organism evidence="2 3">
    <name type="scientific">Escherichia coli</name>
    <dbReference type="NCBI Taxonomy" id="562"/>
    <lineage>
        <taxon>Bacteria</taxon>
        <taxon>Pseudomonadati</taxon>
        <taxon>Pseudomonadota</taxon>
        <taxon>Gammaproteobacteria</taxon>
        <taxon>Enterobacterales</taxon>
        <taxon>Enterobacteriaceae</taxon>
        <taxon>Escherichia</taxon>
    </lineage>
</organism>
<feature type="non-terminal residue" evidence="2">
    <location>
        <position position="1"/>
    </location>
</feature>
<comment type="caution">
    <text evidence="2">The sequence shown here is derived from an EMBL/GenBank/DDBJ whole genome shotgun (WGS) entry which is preliminary data.</text>
</comment>
<protein>
    <recommendedName>
        <fullName evidence="1">ABC-three component systems C-terminal domain-containing protein</fullName>
    </recommendedName>
</protein>
<dbReference type="AlphaFoldDB" id="A0A6N8RBJ2"/>
<evidence type="ECO:0000313" key="3">
    <source>
        <dbReference type="Proteomes" id="UP000436141"/>
    </source>
</evidence>
<accession>A0A6N8RBJ2</accession>
<dbReference type="EMBL" id="WUIY01001199">
    <property type="protein sequence ID" value="MXI79021.1"/>
    <property type="molecule type" value="Genomic_DNA"/>
</dbReference>
<dbReference type="InterPro" id="IPR046918">
    <property type="entry name" value="ABC-3C_CTD2"/>
</dbReference>
<evidence type="ECO:0000313" key="2">
    <source>
        <dbReference type="EMBL" id="MXI79021.1"/>
    </source>
</evidence>